<dbReference type="SUPFAM" id="SSF51445">
    <property type="entry name" value="(Trans)glycosidases"/>
    <property type="match status" value="1"/>
</dbReference>
<dbReference type="InterPro" id="IPR043159">
    <property type="entry name" value="Lectin_gal-bd_sf"/>
</dbReference>
<evidence type="ECO:0000256" key="12">
    <source>
        <dbReference type="RuleBase" id="RU003679"/>
    </source>
</evidence>
<comment type="similarity">
    <text evidence="3 12">Belongs to the glycosyl hydrolase 35 family.</text>
</comment>
<evidence type="ECO:0000256" key="7">
    <source>
        <dbReference type="ARBA" id="ARBA00022729"/>
    </source>
</evidence>
<dbReference type="InterPro" id="IPR008979">
    <property type="entry name" value="Galactose-bd-like_sf"/>
</dbReference>
<keyword evidence="8 11" id="KW-0378">Hydrolase</keyword>
<dbReference type="Gene3D" id="3.20.20.80">
    <property type="entry name" value="Glycosidases"/>
    <property type="match status" value="1"/>
</dbReference>
<dbReference type="GO" id="GO:0004565">
    <property type="term" value="F:beta-galactosidase activity"/>
    <property type="evidence" value="ECO:0007669"/>
    <property type="project" value="UniProtKB-EC"/>
</dbReference>
<dbReference type="Pfam" id="PF02140">
    <property type="entry name" value="SUEL_Lectin"/>
    <property type="match status" value="1"/>
</dbReference>
<sequence>MTVRAAAVLVATAALALLLPGWAAAEWSLTKKGSVVTYDGRSLMIDGKRDLFFSGAIHYPRSPPEMWPKLIERAKEGGLNTIETYIFWNAHEPEPGKYNFEGRFDLIKYLKMIQEHDMYAIVRIGPFIQAEWNHGGLPYWLREIDHIIFRANNDPYKKEMEKFVRFIVQKLKDAELFASQGGPIILTQIENEYGNIKKDHATDGDKYLEWAAQMALSTQTGVPWIMCKQSSAPGEVLRTLHMLCYDFLQRVGHWLTTTWYGFTFCSCNEYVSKHLHGKCGYLWNFTLTYQQYHGGTNFGRTGASYVLTGYYDEAPMDEYGMYKEPKFGHLRDLHNVIRSYQKAFLWGQHSSEILGHGYEAHIFELPEEKLCLSFLSNNNTGEDGTVIFRGDKHYVPSRSVSILAGCKNVVYNTKRVFVQHSERSFHTSDVTSKNNQWEMFSETIPKYRDTKVRTKEPLEQYNQTKDDTDYLWYTTSFRLESDDLPFRNDIRPVLQVKSSAHAMMGFANDAFVGCARGNKQVKGFMFEKPVDLKVGVNHVVLLSSTMGMKDSGGELAEVKGGIQECLIQGLNTGTLDLQVNGWGHKAALEGEYKEIYSEKGLGKVQWKPAENDRAATWYKRYFDEPDGDDPVVLDMSSMSKGMIFVNGEGVGRYWVSYRTLAGTPSQAVYHIPRPFLKSKDNLLVIFEEEMGKPDGILVQTVTRDDICLFISEHNPGQIKTWDTDGDKIKLIAEDHSRRGTLTCPPEKTIQEVVFASFGNPDGMCGNFTVGTCHTPNAKQIVEKECLGKPSCMLPVDHTVYGADINCQSTTATLGVQVRCGGGKKGA</sequence>
<organism evidence="13">
    <name type="scientific">Zea mays</name>
    <name type="common">Maize</name>
    <dbReference type="NCBI Taxonomy" id="4577"/>
    <lineage>
        <taxon>Eukaryota</taxon>
        <taxon>Viridiplantae</taxon>
        <taxon>Streptophyta</taxon>
        <taxon>Embryophyta</taxon>
        <taxon>Tracheophyta</taxon>
        <taxon>Spermatophyta</taxon>
        <taxon>Magnoliopsida</taxon>
        <taxon>Liliopsida</taxon>
        <taxon>Poales</taxon>
        <taxon>Poaceae</taxon>
        <taxon>PACMAD clade</taxon>
        <taxon>Panicoideae</taxon>
        <taxon>Andropogonodae</taxon>
        <taxon>Andropogoneae</taxon>
        <taxon>Tripsacinae</taxon>
        <taxon>Zea</taxon>
    </lineage>
</organism>
<dbReference type="InterPro" id="IPR048913">
    <property type="entry name" value="BetaGal_gal-bd"/>
</dbReference>
<dbReference type="GO" id="GO:0030246">
    <property type="term" value="F:carbohydrate binding"/>
    <property type="evidence" value="ECO:0007669"/>
    <property type="project" value="InterPro"/>
</dbReference>
<evidence type="ECO:0000256" key="6">
    <source>
        <dbReference type="ARBA" id="ARBA00022525"/>
    </source>
</evidence>
<dbReference type="CDD" id="cd22842">
    <property type="entry name" value="Gal_Rha_Lectin_BGal"/>
    <property type="match status" value="1"/>
</dbReference>
<evidence type="ECO:0000256" key="1">
    <source>
        <dbReference type="ARBA" id="ARBA00001412"/>
    </source>
</evidence>
<dbReference type="Pfam" id="PF21467">
    <property type="entry name" value="BetaGal_gal-bd"/>
    <property type="match status" value="1"/>
</dbReference>
<dbReference type="PRINTS" id="PR00742">
    <property type="entry name" value="GLHYDRLASE35"/>
</dbReference>
<gene>
    <name evidence="13" type="ORF">ZEAMMB73_Zm00001d006243</name>
</gene>
<evidence type="ECO:0000256" key="3">
    <source>
        <dbReference type="ARBA" id="ARBA00009809"/>
    </source>
</evidence>
<dbReference type="InterPro" id="IPR000922">
    <property type="entry name" value="Lectin_gal-bd_dom"/>
</dbReference>
<keyword evidence="6" id="KW-0964">Secreted</keyword>
<proteinExistence type="inferred from homology"/>
<dbReference type="InterPro" id="IPR019801">
    <property type="entry name" value="Glyco_hydro_35_CS"/>
</dbReference>
<dbReference type="FunFam" id="2.60.120.740:FF:000002">
    <property type="entry name" value="Beta-galactosidase"/>
    <property type="match status" value="1"/>
</dbReference>
<keyword evidence="10 11" id="KW-0326">Glycosidase</keyword>
<evidence type="ECO:0000256" key="5">
    <source>
        <dbReference type="ARBA" id="ARBA00022523"/>
    </source>
</evidence>
<dbReference type="Gene3D" id="2.60.120.260">
    <property type="entry name" value="Galactose-binding domain-like"/>
    <property type="match status" value="1"/>
</dbReference>
<dbReference type="PANTHER" id="PTHR23421">
    <property type="entry name" value="BETA-GALACTOSIDASE RELATED"/>
    <property type="match status" value="1"/>
</dbReference>
<dbReference type="PROSITE" id="PS50228">
    <property type="entry name" value="SUEL_LECTIN"/>
    <property type="match status" value="1"/>
</dbReference>
<dbReference type="Pfam" id="PF01301">
    <property type="entry name" value="Glyco_hydro_35"/>
    <property type="match status" value="1"/>
</dbReference>
<keyword evidence="5" id="KW-0052">Apoplast</keyword>
<keyword evidence="9" id="KW-0325">Glycoprotein</keyword>
<dbReference type="ExpressionAtlas" id="A0A1D6EU29">
    <property type="expression patterns" value="baseline and differential"/>
</dbReference>
<evidence type="ECO:0000256" key="9">
    <source>
        <dbReference type="ARBA" id="ARBA00023180"/>
    </source>
</evidence>
<dbReference type="Gene3D" id="2.60.120.740">
    <property type="match status" value="1"/>
</dbReference>
<name>A0A1D6EU29_MAIZE</name>
<dbReference type="PROSITE" id="PS01182">
    <property type="entry name" value="GLYCOSYL_HYDROL_F35"/>
    <property type="match status" value="1"/>
</dbReference>
<dbReference type="GO" id="GO:0005975">
    <property type="term" value="P:carbohydrate metabolic process"/>
    <property type="evidence" value="ECO:0007669"/>
    <property type="project" value="InterPro"/>
</dbReference>
<dbReference type="AlphaFoldDB" id="A0A1D6EU29"/>
<dbReference type="InterPro" id="IPR001944">
    <property type="entry name" value="Glycoside_Hdrlase_35"/>
</dbReference>
<evidence type="ECO:0000256" key="8">
    <source>
        <dbReference type="ARBA" id="ARBA00022801"/>
    </source>
</evidence>
<accession>A0A1D6EU29</accession>
<comment type="subcellular location">
    <subcellularLocation>
        <location evidence="2">Secreted</location>
        <location evidence="2">Extracellular space</location>
        <location evidence="2">Apoplast</location>
    </subcellularLocation>
</comment>
<comment type="catalytic activity">
    <reaction evidence="1 11">
        <text>Hydrolysis of terminal non-reducing beta-D-galactose residues in beta-D-galactosides.</text>
        <dbReference type="EC" id="3.2.1.23"/>
    </reaction>
</comment>
<dbReference type="InterPro" id="IPR031330">
    <property type="entry name" value="Gly_Hdrlase_35_cat"/>
</dbReference>
<dbReference type="Pfam" id="PF17834">
    <property type="entry name" value="GHD"/>
    <property type="match status" value="1"/>
</dbReference>
<evidence type="ECO:0000256" key="4">
    <source>
        <dbReference type="ARBA" id="ARBA00012756"/>
    </source>
</evidence>
<keyword evidence="7" id="KW-0732">Signal</keyword>
<dbReference type="InterPro" id="IPR017853">
    <property type="entry name" value="GH"/>
</dbReference>
<dbReference type="GO" id="GO:0048046">
    <property type="term" value="C:apoplast"/>
    <property type="evidence" value="ECO:0007669"/>
    <property type="project" value="UniProtKB-SubCell"/>
</dbReference>
<dbReference type="EC" id="3.2.1.23" evidence="4 11"/>
<dbReference type="FunFam" id="2.60.120.260:FF:000050">
    <property type="entry name" value="Beta-galactosidase"/>
    <property type="match status" value="1"/>
</dbReference>
<evidence type="ECO:0000256" key="10">
    <source>
        <dbReference type="ARBA" id="ARBA00023295"/>
    </source>
</evidence>
<dbReference type="EMBL" id="CM007648">
    <property type="protein sequence ID" value="ONM23187.1"/>
    <property type="molecule type" value="Genomic_DNA"/>
</dbReference>
<dbReference type="FunFam" id="3.20.20.80:FF:000006">
    <property type="entry name" value="Beta-galactosidase"/>
    <property type="match status" value="1"/>
</dbReference>
<protein>
    <recommendedName>
        <fullName evidence="4 11">Beta-galactosidase</fullName>
        <ecNumber evidence="4 11">3.2.1.23</ecNumber>
    </recommendedName>
</protein>
<evidence type="ECO:0000313" key="13">
    <source>
        <dbReference type="EMBL" id="ONM23187.1"/>
    </source>
</evidence>
<dbReference type="SUPFAM" id="SSF49785">
    <property type="entry name" value="Galactose-binding domain-like"/>
    <property type="match status" value="2"/>
</dbReference>
<dbReference type="InterPro" id="IPR041392">
    <property type="entry name" value="GHD"/>
</dbReference>
<reference evidence="13" key="1">
    <citation type="submission" date="2015-12" db="EMBL/GenBank/DDBJ databases">
        <title>Update maize B73 reference genome by single molecule sequencing technologies.</title>
        <authorList>
            <consortium name="Maize Genome Sequencing Project"/>
            <person name="Ware D."/>
        </authorList>
    </citation>
    <scope>NUCLEOTIDE SEQUENCE [LARGE SCALE GENOMIC DNA]</scope>
    <source>
        <tissue evidence="13">Seedling</tissue>
    </source>
</reference>
<evidence type="ECO:0000256" key="11">
    <source>
        <dbReference type="RuleBase" id="RU000675"/>
    </source>
</evidence>
<evidence type="ECO:0000256" key="2">
    <source>
        <dbReference type="ARBA" id="ARBA00004271"/>
    </source>
</evidence>